<accession>A0A917JX24</accession>
<proteinExistence type="predicted"/>
<sequence>MLVLQQDLADEARRIPTGDVDVIRLGRLAADTERFANALRRFGWLATRA</sequence>
<gene>
    <name evidence="1" type="ORF">GCM10011581_26660</name>
</gene>
<dbReference type="AlphaFoldDB" id="A0A917JX24"/>
<organism evidence="1 2">
    <name type="scientific">Saccharopolyspora thermophila</name>
    <dbReference type="NCBI Taxonomy" id="89367"/>
    <lineage>
        <taxon>Bacteria</taxon>
        <taxon>Bacillati</taxon>
        <taxon>Actinomycetota</taxon>
        <taxon>Actinomycetes</taxon>
        <taxon>Pseudonocardiales</taxon>
        <taxon>Pseudonocardiaceae</taxon>
        <taxon>Saccharopolyspora</taxon>
    </lineage>
</organism>
<comment type="caution">
    <text evidence="1">The sequence shown here is derived from an EMBL/GenBank/DDBJ whole genome shotgun (WGS) entry which is preliminary data.</text>
</comment>
<evidence type="ECO:0000313" key="1">
    <source>
        <dbReference type="EMBL" id="GGI88212.1"/>
    </source>
</evidence>
<dbReference type="EMBL" id="BMMT01000008">
    <property type="protein sequence ID" value="GGI88212.1"/>
    <property type="molecule type" value="Genomic_DNA"/>
</dbReference>
<evidence type="ECO:0000313" key="2">
    <source>
        <dbReference type="Proteomes" id="UP000597989"/>
    </source>
</evidence>
<dbReference type="Proteomes" id="UP000597989">
    <property type="component" value="Unassembled WGS sequence"/>
</dbReference>
<protein>
    <submittedName>
        <fullName evidence="1">Uncharacterized protein</fullName>
    </submittedName>
</protein>
<name>A0A917JX24_9PSEU</name>
<dbReference type="RefSeq" id="WP_188987660.1">
    <property type="nucleotide sequence ID" value="NZ_BMMT01000008.1"/>
</dbReference>
<reference evidence="1 2" key="1">
    <citation type="journal article" date="2014" name="Int. J. Syst. Evol. Microbiol.">
        <title>Complete genome sequence of Corynebacterium casei LMG S-19264T (=DSM 44701T), isolated from a smear-ripened cheese.</title>
        <authorList>
            <consortium name="US DOE Joint Genome Institute (JGI-PGF)"/>
            <person name="Walter F."/>
            <person name="Albersmeier A."/>
            <person name="Kalinowski J."/>
            <person name="Ruckert C."/>
        </authorList>
    </citation>
    <scope>NUCLEOTIDE SEQUENCE [LARGE SCALE GENOMIC DNA]</scope>
    <source>
        <strain evidence="1 2">CGMCC 4.7206</strain>
    </source>
</reference>